<evidence type="ECO:0000313" key="2">
    <source>
        <dbReference type="EMBL" id="JAE02062.1"/>
    </source>
</evidence>
<reference evidence="2" key="2">
    <citation type="journal article" date="2015" name="Data Brief">
        <title>Shoot transcriptome of the giant reed, Arundo donax.</title>
        <authorList>
            <person name="Barrero R.A."/>
            <person name="Guerrero F.D."/>
            <person name="Moolhuijzen P."/>
            <person name="Goolsby J.A."/>
            <person name="Tidwell J."/>
            <person name="Bellgard S.E."/>
            <person name="Bellgard M.I."/>
        </authorList>
    </citation>
    <scope>NUCLEOTIDE SEQUENCE</scope>
    <source>
        <tissue evidence="2">Shoot tissue taken approximately 20 cm above the soil surface</tissue>
    </source>
</reference>
<keyword evidence="1" id="KW-1133">Transmembrane helix</keyword>
<reference evidence="2" key="1">
    <citation type="submission" date="2014-09" db="EMBL/GenBank/DDBJ databases">
        <authorList>
            <person name="Magalhaes I.L.F."/>
            <person name="Oliveira U."/>
            <person name="Santos F.R."/>
            <person name="Vidigal T.H.D.A."/>
            <person name="Brescovit A.D."/>
            <person name="Santos A.J."/>
        </authorList>
    </citation>
    <scope>NUCLEOTIDE SEQUENCE</scope>
    <source>
        <tissue evidence="2">Shoot tissue taken approximately 20 cm above the soil surface</tissue>
    </source>
</reference>
<sequence>MRCMDEIESGQEIGHGVKIRKIEAWRYSKVMLQVRLCNAIAFEGKIQLLVNIWWADIIFYFFFPFWKIK</sequence>
<feature type="transmembrane region" description="Helical" evidence="1">
    <location>
        <begin position="48"/>
        <end position="66"/>
    </location>
</feature>
<dbReference type="AlphaFoldDB" id="A0A0A9EPP9"/>
<keyword evidence="1" id="KW-0812">Transmembrane</keyword>
<protein>
    <submittedName>
        <fullName evidence="2">Uncharacterized protein</fullName>
    </submittedName>
</protein>
<accession>A0A0A9EPP9</accession>
<keyword evidence="1" id="KW-0472">Membrane</keyword>
<organism evidence="2">
    <name type="scientific">Arundo donax</name>
    <name type="common">Giant reed</name>
    <name type="synonym">Donax arundinaceus</name>
    <dbReference type="NCBI Taxonomy" id="35708"/>
    <lineage>
        <taxon>Eukaryota</taxon>
        <taxon>Viridiplantae</taxon>
        <taxon>Streptophyta</taxon>
        <taxon>Embryophyta</taxon>
        <taxon>Tracheophyta</taxon>
        <taxon>Spermatophyta</taxon>
        <taxon>Magnoliopsida</taxon>
        <taxon>Liliopsida</taxon>
        <taxon>Poales</taxon>
        <taxon>Poaceae</taxon>
        <taxon>PACMAD clade</taxon>
        <taxon>Arundinoideae</taxon>
        <taxon>Arundineae</taxon>
        <taxon>Arundo</taxon>
    </lineage>
</organism>
<dbReference type="EMBL" id="GBRH01195834">
    <property type="protein sequence ID" value="JAE02062.1"/>
    <property type="molecule type" value="Transcribed_RNA"/>
</dbReference>
<name>A0A0A9EPP9_ARUDO</name>
<evidence type="ECO:0000256" key="1">
    <source>
        <dbReference type="SAM" id="Phobius"/>
    </source>
</evidence>
<proteinExistence type="predicted"/>